<dbReference type="PANTHER" id="PTHR45766:SF6">
    <property type="entry name" value="SWI_SNF-RELATED MATRIX-ASSOCIATED ACTIN-DEPENDENT REGULATOR OF CHROMATIN SUBFAMILY A-LIKE PROTEIN 1"/>
    <property type="match status" value="1"/>
</dbReference>
<dbReference type="SMART" id="SM00490">
    <property type="entry name" value="HELICc"/>
    <property type="match status" value="1"/>
</dbReference>
<comment type="caution">
    <text evidence="8">The sequence shown here is derived from an EMBL/GenBank/DDBJ whole genome shotgun (WGS) entry which is preliminary data.</text>
</comment>
<dbReference type="InterPro" id="IPR000330">
    <property type="entry name" value="SNF2_N"/>
</dbReference>
<evidence type="ECO:0000256" key="5">
    <source>
        <dbReference type="SAM" id="MobiDB-lite"/>
    </source>
</evidence>
<dbReference type="InterPro" id="IPR001650">
    <property type="entry name" value="Helicase_C-like"/>
</dbReference>
<keyword evidence="4" id="KW-0067">ATP-binding</keyword>
<organism evidence="8 9">
    <name type="scientific">Kitasatospora cystarginea</name>
    <dbReference type="NCBI Taxonomy" id="58350"/>
    <lineage>
        <taxon>Bacteria</taxon>
        <taxon>Bacillati</taxon>
        <taxon>Actinomycetota</taxon>
        <taxon>Actinomycetes</taxon>
        <taxon>Kitasatosporales</taxon>
        <taxon>Streptomycetaceae</taxon>
        <taxon>Kitasatospora</taxon>
    </lineage>
</organism>
<dbReference type="Proteomes" id="UP001500305">
    <property type="component" value="Unassembled WGS sequence"/>
</dbReference>
<dbReference type="PROSITE" id="PS51192">
    <property type="entry name" value="HELICASE_ATP_BIND_1"/>
    <property type="match status" value="1"/>
</dbReference>
<feature type="domain" description="Helicase C-terminal" evidence="7">
    <location>
        <begin position="477"/>
        <end position="659"/>
    </location>
</feature>
<keyword evidence="9" id="KW-1185">Reference proteome</keyword>
<keyword evidence="2" id="KW-0378">Hydrolase</keyword>
<dbReference type="PANTHER" id="PTHR45766">
    <property type="entry name" value="DNA ANNEALING HELICASE AND ENDONUCLEASE ZRANB3 FAMILY MEMBER"/>
    <property type="match status" value="1"/>
</dbReference>
<dbReference type="InterPro" id="IPR038718">
    <property type="entry name" value="SNF2-like_sf"/>
</dbReference>
<keyword evidence="1" id="KW-0547">Nucleotide-binding</keyword>
<evidence type="ECO:0000313" key="8">
    <source>
        <dbReference type="EMBL" id="GAA2274629.1"/>
    </source>
</evidence>
<feature type="domain" description="Helicase ATP-binding" evidence="6">
    <location>
        <begin position="163"/>
        <end position="333"/>
    </location>
</feature>
<dbReference type="InterPro" id="IPR027417">
    <property type="entry name" value="P-loop_NTPase"/>
</dbReference>
<evidence type="ECO:0000256" key="3">
    <source>
        <dbReference type="ARBA" id="ARBA00022806"/>
    </source>
</evidence>
<evidence type="ECO:0000256" key="1">
    <source>
        <dbReference type="ARBA" id="ARBA00022741"/>
    </source>
</evidence>
<dbReference type="InterPro" id="IPR049730">
    <property type="entry name" value="SNF2/RAD54-like_C"/>
</dbReference>
<keyword evidence="3 8" id="KW-0347">Helicase</keyword>
<dbReference type="Gene3D" id="3.40.50.10810">
    <property type="entry name" value="Tandem AAA-ATPase domain"/>
    <property type="match status" value="1"/>
</dbReference>
<dbReference type="GO" id="GO:0004386">
    <property type="term" value="F:helicase activity"/>
    <property type="evidence" value="ECO:0007669"/>
    <property type="project" value="UniProtKB-KW"/>
</dbReference>
<dbReference type="SUPFAM" id="SSF52540">
    <property type="entry name" value="P-loop containing nucleoside triphosphate hydrolases"/>
    <property type="match status" value="1"/>
</dbReference>
<evidence type="ECO:0000256" key="4">
    <source>
        <dbReference type="ARBA" id="ARBA00022840"/>
    </source>
</evidence>
<dbReference type="EMBL" id="BAAATR010000050">
    <property type="protein sequence ID" value="GAA2274629.1"/>
    <property type="molecule type" value="Genomic_DNA"/>
</dbReference>
<dbReference type="InterPro" id="IPR014001">
    <property type="entry name" value="Helicase_ATP-bd"/>
</dbReference>
<name>A0ABN3EWZ0_9ACTN</name>
<evidence type="ECO:0000259" key="7">
    <source>
        <dbReference type="PROSITE" id="PS51194"/>
    </source>
</evidence>
<feature type="region of interest" description="Disordered" evidence="5">
    <location>
        <begin position="362"/>
        <end position="381"/>
    </location>
</feature>
<evidence type="ECO:0000259" key="6">
    <source>
        <dbReference type="PROSITE" id="PS51192"/>
    </source>
</evidence>
<evidence type="ECO:0000256" key="2">
    <source>
        <dbReference type="ARBA" id="ARBA00022801"/>
    </source>
</evidence>
<protein>
    <submittedName>
        <fullName evidence="8">DEAD/DEAH box helicase</fullName>
    </submittedName>
</protein>
<proteinExistence type="predicted"/>
<dbReference type="Pfam" id="PF00176">
    <property type="entry name" value="SNF2-rel_dom"/>
    <property type="match status" value="1"/>
</dbReference>
<dbReference type="PROSITE" id="PS51194">
    <property type="entry name" value="HELICASE_CTER"/>
    <property type="match status" value="1"/>
</dbReference>
<evidence type="ECO:0000313" key="9">
    <source>
        <dbReference type="Proteomes" id="UP001500305"/>
    </source>
</evidence>
<dbReference type="CDD" id="cd18793">
    <property type="entry name" value="SF2_C_SNF"/>
    <property type="match status" value="1"/>
</dbReference>
<dbReference type="Pfam" id="PF00271">
    <property type="entry name" value="Helicase_C"/>
    <property type="match status" value="1"/>
</dbReference>
<dbReference type="CDD" id="cd18011">
    <property type="entry name" value="DEXDc_RapA"/>
    <property type="match status" value="1"/>
</dbReference>
<reference evidence="8 9" key="1">
    <citation type="journal article" date="2019" name="Int. J. Syst. Evol. Microbiol.">
        <title>The Global Catalogue of Microorganisms (GCM) 10K type strain sequencing project: providing services to taxonomists for standard genome sequencing and annotation.</title>
        <authorList>
            <consortium name="The Broad Institute Genomics Platform"/>
            <consortium name="The Broad Institute Genome Sequencing Center for Infectious Disease"/>
            <person name="Wu L."/>
            <person name="Ma J."/>
        </authorList>
    </citation>
    <scope>NUCLEOTIDE SEQUENCE [LARGE SCALE GENOMIC DNA]</scope>
    <source>
        <strain evidence="8 9">JCM 7356</strain>
    </source>
</reference>
<gene>
    <name evidence="8" type="ORF">GCM10010430_70790</name>
</gene>
<dbReference type="Gene3D" id="3.40.50.300">
    <property type="entry name" value="P-loop containing nucleotide triphosphate hydrolases"/>
    <property type="match status" value="1"/>
</dbReference>
<dbReference type="InterPro" id="IPR057342">
    <property type="entry name" value="DEXDc_RapA"/>
</dbReference>
<sequence>MTVGVDAGTAEAPEGPGQGGHDMSQEWRPESAEPIGDGDHRLRRAAVVYPPGAQVVVRDEQWLVRNVIPTTNDGWMVEVTGVSSFVRGMEAVFYERLDDIKVLDPRETRLVADDSPNHRRARLYLEAVIRKSFLPQTEHGLGLAGNFLMDDQVHQLRPAELALSMGNPQPRLLIADVVGLGKTLEIGVLLAELIRRGRGERILVVTPQHVLEQFQRELWTRFAIPLVRLDSTGIQRVQQEVPSGRNPFAYFKRVIVSVDTLKNQDLYGHHLANTEWDAVVIDESHNLIAQGSYRNQLARLLAPRTDALVLASATPHNGDSKSFAELVRLLDPAAVADTSKYDVADLGHLYIRRTKTTPEVKDSLKDSWADRGPSLPIPAPATDKENAVIEELAARWIPRDESSASVSRQQLFPYTLLKAFLSSHRALQTTITTRLANLAKLDDPASLPERKALKDLRDLADRIGDGDSAKLAALREELRKLGVGPGSDTRVVVFSESVPTLTWLATAVPAALDFPVCTSPDEKKPWLAYGGAVQLVHGDAANDEEQRKILERFGLRDDPMRILFTSDIASEGVNLHQQCHLLIHYDLPWSLIRIEQRNGRIDRYGQAISPEFRALILTSDVPWRGERSLDDRLVGEKLLKREEEAHKIEGTAEAVTGLYRAQDEESRLTKDLIAGRTVEESIKQSRQSGTAFLAGLLGQVGAAPKHREVPRAVVPHLFETTADYFDEALRQICRTSPEDELSLRRDADGTVAFEPPRDLAYRFRALPKSYLDEQRILPSRTAPGRLRVTFSKQLANERLKAARESSESMWPNVSYVTDIHPVLEWLTDKVLVEIGRHQAPVLAADVPAPVFLVQGIYSNRRGRPTVVEWMAVTPGAADPVEPMDDAFLARVHVGPKMPGRSQPNDLPRLQAQVPAAIDAAEHYLKGREEAYRDRINASLEPYRKKLRDWKQEALFSGSRSDKRSVELTASRRFDLVKSLEPAGAPMLRLLAALEGN</sequence>
<accession>A0ABN3EWZ0</accession>
<feature type="region of interest" description="Disordered" evidence="5">
    <location>
        <begin position="1"/>
        <end position="38"/>
    </location>
</feature>
<dbReference type="SMART" id="SM00487">
    <property type="entry name" value="DEXDc"/>
    <property type="match status" value="1"/>
</dbReference>